<evidence type="ECO:0000313" key="1">
    <source>
        <dbReference type="EMBL" id="GAH24372.1"/>
    </source>
</evidence>
<organism evidence="1">
    <name type="scientific">marine sediment metagenome</name>
    <dbReference type="NCBI Taxonomy" id="412755"/>
    <lineage>
        <taxon>unclassified sequences</taxon>
        <taxon>metagenomes</taxon>
        <taxon>ecological metagenomes</taxon>
    </lineage>
</organism>
<proteinExistence type="predicted"/>
<reference evidence="1" key="1">
    <citation type="journal article" date="2014" name="Front. Microbiol.">
        <title>High frequency of phylogenetically diverse reductive dehalogenase-homologous genes in deep subseafloor sedimentary metagenomes.</title>
        <authorList>
            <person name="Kawai M."/>
            <person name="Futagami T."/>
            <person name="Toyoda A."/>
            <person name="Takaki Y."/>
            <person name="Nishi S."/>
            <person name="Hori S."/>
            <person name="Arai W."/>
            <person name="Tsubouchi T."/>
            <person name="Morono Y."/>
            <person name="Uchiyama I."/>
            <person name="Ito T."/>
            <person name="Fujiyama A."/>
            <person name="Inagaki F."/>
            <person name="Takami H."/>
        </authorList>
    </citation>
    <scope>NUCLEOTIDE SEQUENCE</scope>
    <source>
        <strain evidence="1">Expedition CK06-06</strain>
    </source>
</reference>
<accession>X1DVV0</accession>
<name>X1DVV0_9ZZZZ</name>
<dbReference type="Gene3D" id="3.40.630.10">
    <property type="entry name" value="Zn peptidases"/>
    <property type="match status" value="1"/>
</dbReference>
<feature type="non-terminal residue" evidence="1">
    <location>
        <position position="34"/>
    </location>
</feature>
<dbReference type="EMBL" id="BART01039907">
    <property type="protein sequence ID" value="GAH24372.1"/>
    <property type="molecule type" value="Genomic_DNA"/>
</dbReference>
<gene>
    <name evidence="1" type="ORF">S01H4_65304</name>
</gene>
<sequence>MDSNMEQKILQAIDRRRDAILEFLKRLISFPSVT</sequence>
<dbReference type="AlphaFoldDB" id="X1DVV0"/>
<protein>
    <submittedName>
        <fullName evidence="1">Uncharacterized protein</fullName>
    </submittedName>
</protein>
<comment type="caution">
    <text evidence="1">The sequence shown here is derived from an EMBL/GenBank/DDBJ whole genome shotgun (WGS) entry which is preliminary data.</text>
</comment>